<dbReference type="Pfam" id="PF13176">
    <property type="entry name" value="TPR_7"/>
    <property type="match status" value="1"/>
</dbReference>
<dbReference type="SMART" id="SM00028">
    <property type="entry name" value="TPR"/>
    <property type="match status" value="6"/>
</dbReference>
<feature type="domain" description="CHAT" evidence="1">
    <location>
        <begin position="616"/>
        <end position="890"/>
    </location>
</feature>
<dbReference type="Pfam" id="PF12770">
    <property type="entry name" value="CHAT"/>
    <property type="match status" value="1"/>
</dbReference>
<evidence type="ECO:0000313" key="2">
    <source>
        <dbReference type="EMBL" id="MDR9899375.1"/>
    </source>
</evidence>
<protein>
    <submittedName>
        <fullName evidence="2">CHAT domain-containing protein</fullName>
    </submittedName>
</protein>
<reference evidence="3" key="1">
    <citation type="journal article" date="2021" name="Science">
        <title>Hunting the eagle killer: A cyanobacterial neurotoxin causes vacuolar myelinopathy.</title>
        <authorList>
            <person name="Breinlinger S."/>
            <person name="Phillips T.J."/>
            <person name="Haram B.N."/>
            <person name="Mares J."/>
            <person name="Martinez Yerena J.A."/>
            <person name="Hrouzek P."/>
            <person name="Sobotka R."/>
            <person name="Henderson W.M."/>
            <person name="Schmieder P."/>
            <person name="Williams S.M."/>
            <person name="Lauderdale J.D."/>
            <person name="Wilde H.D."/>
            <person name="Gerrin W."/>
            <person name="Kust A."/>
            <person name="Washington J.W."/>
            <person name="Wagner C."/>
            <person name="Geier B."/>
            <person name="Liebeke M."/>
            <person name="Enke H."/>
            <person name="Niedermeyer T.H.J."/>
            <person name="Wilde S.B."/>
        </authorList>
    </citation>
    <scope>NUCLEOTIDE SEQUENCE [LARGE SCALE GENOMIC DNA]</scope>
    <source>
        <strain evidence="3">Thurmond2011</strain>
    </source>
</reference>
<dbReference type="EMBL" id="JAALHA020000024">
    <property type="protein sequence ID" value="MDR9899375.1"/>
    <property type="molecule type" value="Genomic_DNA"/>
</dbReference>
<gene>
    <name evidence="2" type="ORF">G7B40_033160</name>
</gene>
<dbReference type="PANTHER" id="PTHR10098:SF112">
    <property type="entry name" value="SLR0380 PROTEIN"/>
    <property type="match status" value="1"/>
</dbReference>
<proteinExistence type="predicted"/>
<dbReference type="PANTHER" id="PTHR10098">
    <property type="entry name" value="RAPSYN-RELATED"/>
    <property type="match status" value="1"/>
</dbReference>
<comment type="caution">
    <text evidence="2">The sequence shown here is derived from an EMBL/GenBank/DDBJ whole genome shotgun (WGS) entry which is preliminary data.</text>
</comment>
<evidence type="ECO:0000259" key="1">
    <source>
        <dbReference type="Pfam" id="PF12770"/>
    </source>
</evidence>
<organism evidence="2 3">
    <name type="scientific">Aetokthonos hydrillicola Thurmond2011</name>
    <dbReference type="NCBI Taxonomy" id="2712845"/>
    <lineage>
        <taxon>Bacteria</taxon>
        <taxon>Bacillati</taxon>
        <taxon>Cyanobacteriota</taxon>
        <taxon>Cyanophyceae</taxon>
        <taxon>Nostocales</taxon>
        <taxon>Hapalosiphonaceae</taxon>
        <taxon>Aetokthonos</taxon>
    </lineage>
</organism>
<dbReference type="InterPro" id="IPR019734">
    <property type="entry name" value="TPR_rpt"/>
</dbReference>
<sequence length="892" mass="100730">MSVPIVLEHRAESITVVTSQVSKGQVLLEQGIELYNNQQFSEAIKIFSEAASSFVTEKDQLNQALALRYLSLAYQHLGNWQEAQEAIAQSWKLLEQQKNHTNTQAYLNVLAKVLNTQGRLQWSTGEWSEAVKTWKQAAATYKKSNNYTGFIGSLINQTTALQTLGLGNQAQTELENLEQIIKQQSAPDLKAIGLQHLGQALRRMGNLRQSQEILQKSLQVAQKYQLSKNVSSSLLELGNTEWALGNRAIAIGKEKDAQQHTRTAIELYQQAIDPSVKLYAQLNLLSLLIETGNWSEALKLKAELQPSVLGLPISQESIYAKLNYARSLTFLIPGIDIEELSLSSSHERWQKLRENPPQISLGTVLPSSQEINKILLSVIQQARTLKNRRAESYALGQLGELYELTGKSSEAQKLTQQALLLAQEVQSPEILYRWEWQLGRLWEKNGEIKRAIAAYETAIETLKSVRGDLLSIDAEVQFSFRDNVEPIYRQLVSLLLKTEEKSEPSQINLYKAIQAIDSLQLAELESFLSCNLSTILQTKQSVHRSDLKVIFDKLDPKAAFIYPIILKDRLEVITHFPGQPLKHHVTFIKGTEVEKTVIDLRASILRHNRPENVLKNAAQIYKWLIEPLEQNLQNNREVRTLVFTLDGALRNVPISNLYDANRQEYLMQKPYALAVLPSLQAFDLKSRQRESLEVLTGGMSEKREVEGRKFNELPNVIRELQQIRSIAPTKSLLNLNFTLANLQKQINSGVFSVVHIATHGNFSSDPDETFLLTYQKLLRSKDLNNLLKIEKQSGFKNIDLLVLSACQTAQGDNRATLGLAGIAVKAGAHSTLATLWQVNDNSTPEFMEQFYKELAKPNVTKAEALHQAQLALFKQYKAHYAWAPYVLVGDWR</sequence>
<evidence type="ECO:0000313" key="3">
    <source>
        <dbReference type="Proteomes" id="UP000667802"/>
    </source>
</evidence>
<dbReference type="InterPro" id="IPR024983">
    <property type="entry name" value="CHAT_dom"/>
</dbReference>
<dbReference type="Proteomes" id="UP000667802">
    <property type="component" value="Unassembled WGS sequence"/>
</dbReference>
<keyword evidence="3" id="KW-1185">Reference proteome</keyword>
<dbReference type="Pfam" id="PF13432">
    <property type="entry name" value="TPR_16"/>
    <property type="match status" value="1"/>
</dbReference>
<dbReference type="Gene3D" id="1.25.40.10">
    <property type="entry name" value="Tetratricopeptide repeat domain"/>
    <property type="match status" value="3"/>
</dbReference>
<dbReference type="InterPro" id="IPR011990">
    <property type="entry name" value="TPR-like_helical_dom_sf"/>
</dbReference>
<dbReference type="AlphaFoldDB" id="A0AAP5MBK7"/>
<accession>A0AAP5MBK7</accession>
<name>A0AAP5MBK7_9CYAN</name>
<dbReference type="SUPFAM" id="SSF48452">
    <property type="entry name" value="TPR-like"/>
    <property type="match status" value="2"/>
</dbReference>